<dbReference type="GO" id="GO:0044615">
    <property type="term" value="C:nuclear pore nuclear basket"/>
    <property type="evidence" value="ECO:0007669"/>
    <property type="project" value="InterPro"/>
</dbReference>
<accession>H0GQW0</accession>
<dbReference type="GO" id="GO:0017056">
    <property type="term" value="F:structural constituent of nuclear pore"/>
    <property type="evidence" value="ECO:0007669"/>
    <property type="project" value="InterPro"/>
</dbReference>
<organism evidence="2 3">
    <name type="scientific">Saccharomyces cerevisiae x Saccharomyces kudriavzevii (strain VIN7)</name>
    <name type="common">Yeast</name>
    <dbReference type="NCBI Taxonomy" id="1095631"/>
    <lineage>
        <taxon>Eukaryota</taxon>
        <taxon>Fungi</taxon>
        <taxon>Dikarya</taxon>
        <taxon>Ascomycota</taxon>
        <taxon>Saccharomycotina</taxon>
        <taxon>Saccharomycetes</taxon>
        <taxon>Saccharomycetales</taxon>
        <taxon>Saccharomycetaceae</taxon>
        <taxon>Saccharomyces</taxon>
    </lineage>
</organism>
<dbReference type="GO" id="GO:0031990">
    <property type="term" value="P:mRNA export from nucleus in response to heat stress"/>
    <property type="evidence" value="ECO:0007669"/>
    <property type="project" value="TreeGrafter"/>
</dbReference>
<dbReference type="GO" id="GO:0016973">
    <property type="term" value="P:poly(A)+ mRNA export from nucleus"/>
    <property type="evidence" value="ECO:0007669"/>
    <property type="project" value="TreeGrafter"/>
</dbReference>
<name>H0GQW0_SACCK</name>
<dbReference type="AlphaFoldDB" id="H0GQW0"/>
<keyword evidence="3" id="KW-1185">Reference proteome</keyword>
<sequence>MHRKSLRRASANTSLAPYRKQVISNARNKPGLFSKIKSFFSQNDSTKTGTGTRIANTESGNKVPDRRISSMPGGYFYSNTSTDYHFNRSGAVSSLKEDSDDVENNEEQCDETHEANISNAQLANFFSKKGNEPLSEIEIEGVMSLLQKSNKSMNTSKRGQKSSESSNADHSLILKESGSTPISVSNAPTFNPKYDTTTVSNASMNTTLGTIGSRKYSFNYSSLPSPYKTTVYRYSAAKKISDTYTANTSVQSAVSAKSTRAGVSKPTSTKKMSNTAAALVSLLDEKDIKRSNPVSELANPYSSYVSQIRKHKKEFPSIVSRQEDSQEPKTKPLSEKLPEGIEESVKQSNNVKISPPAPSKDSFAKYKPARSSSLRSNVVVAETSPEKKESVVKPPSSTFNFSFSGAKNVEPAKDEYNNGNAPPTPSKEFNFTKLHTKPKTELTKGDFIPVEGDFSVTPQKNVSNSFVFNSVQKSHSQFFRTKTTTRLKVLMTQ</sequence>
<dbReference type="EMBL" id="AGVY01000117">
    <property type="protein sequence ID" value="EHN03820.1"/>
    <property type="molecule type" value="Genomic_DNA"/>
</dbReference>
<dbReference type="Proteomes" id="UP000009009">
    <property type="component" value="Unassembled WGS sequence"/>
</dbReference>
<dbReference type="PhylomeDB" id="H0GQW0"/>
<dbReference type="PANTHER" id="PTHR28284:SF1">
    <property type="entry name" value="NUCLEOPORIN NUP60"/>
    <property type="match status" value="1"/>
</dbReference>
<feature type="region of interest" description="Disordered" evidence="1">
    <location>
        <begin position="44"/>
        <end position="63"/>
    </location>
</feature>
<feature type="compositionally biased region" description="Polar residues" evidence="1">
    <location>
        <begin position="44"/>
        <end position="60"/>
    </location>
</feature>
<dbReference type="GO" id="GO:0034398">
    <property type="term" value="P:telomere tethering at nuclear periphery"/>
    <property type="evidence" value="ECO:0007669"/>
    <property type="project" value="TreeGrafter"/>
</dbReference>
<comment type="caution">
    <text evidence="2">The sequence shown here is derived from an EMBL/GenBank/DDBJ whole genome shotgun (WGS) entry which is preliminary data.</text>
</comment>
<dbReference type="PANTHER" id="PTHR28284">
    <property type="entry name" value="NUCLEOPORIN NUP60"/>
    <property type="match status" value="1"/>
</dbReference>
<gene>
    <name evidence="2" type="ORF">VIN7_5406</name>
</gene>
<proteinExistence type="predicted"/>
<feature type="region of interest" description="Disordered" evidence="1">
    <location>
        <begin position="315"/>
        <end position="395"/>
    </location>
</feature>
<evidence type="ECO:0000256" key="1">
    <source>
        <dbReference type="SAM" id="MobiDB-lite"/>
    </source>
</evidence>
<evidence type="ECO:0000313" key="3">
    <source>
        <dbReference type="Proteomes" id="UP000009009"/>
    </source>
</evidence>
<reference evidence="2 3" key="1">
    <citation type="journal article" date="2012" name="FEMS Yeast Res.">
        <title>The genome sequence of the wine yeast VIN7 reveals an allotriploid hybrid genome with Saccharomyces cerevisiae and Saccharomyces kudriavzevii origins.</title>
        <authorList>
            <person name="Borneman A.R."/>
            <person name="Desany B.A."/>
            <person name="Riches D."/>
            <person name="Affourtit J.P."/>
            <person name="Forgan A.H."/>
            <person name="Pretorius I.S."/>
            <person name="Egholm M."/>
            <person name="Chambers P.J."/>
        </authorList>
    </citation>
    <scope>NUCLEOTIDE SEQUENCE [LARGE SCALE GENOMIC DNA]</scope>
    <source>
        <strain evidence="2 3">VIN7</strain>
    </source>
</reference>
<dbReference type="HOGENOM" id="CLU_037434_0_0_1"/>
<evidence type="ECO:0000313" key="2">
    <source>
        <dbReference type="EMBL" id="EHN03820.1"/>
    </source>
</evidence>
<feature type="compositionally biased region" description="Basic and acidic residues" evidence="1">
    <location>
        <begin position="321"/>
        <end position="345"/>
    </location>
</feature>
<dbReference type="InterPro" id="IPR034432">
    <property type="entry name" value="Nup60"/>
</dbReference>
<protein>
    <submittedName>
        <fullName evidence="2">Nup60p</fullName>
    </submittedName>
</protein>
<dbReference type="OrthoDB" id="5370852at2759"/>
<dbReference type="GO" id="GO:0006607">
    <property type="term" value="P:NLS-bearing protein import into nucleus"/>
    <property type="evidence" value="ECO:0007669"/>
    <property type="project" value="TreeGrafter"/>
</dbReference>
<dbReference type="GO" id="GO:0008298">
    <property type="term" value="P:intracellular mRNA localization"/>
    <property type="evidence" value="ECO:0007669"/>
    <property type="project" value="TreeGrafter"/>
</dbReference>
<feature type="region of interest" description="Disordered" evidence="1">
    <location>
        <begin position="410"/>
        <end position="431"/>
    </location>
</feature>